<dbReference type="AlphaFoldDB" id="A0A3P7GXJ1"/>
<gene>
    <name evidence="1" type="ORF">TCNE_LOCUS15223</name>
</gene>
<accession>A0A3P7GXJ1</accession>
<proteinExistence type="predicted"/>
<dbReference type="EMBL" id="UYWY01022713">
    <property type="protein sequence ID" value="VDM46544.1"/>
    <property type="molecule type" value="Genomic_DNA"/>
</dbReference>
<sequence>MSVARIFSDRLSNLRTVPPSRLMQRSNDGGVLLYSPVLQNRATLLI</sequence>
<organism evidence="1">
    <name type="scientific">Toxocara canis</name>
    <name type="common">Canine roundworm</name>
    <dbReference type="NCBI Taxonomy" id="6265"/>
    <lineage>
        <taxon>Eukaryota</taxon>
        <taxon>Metazoa</taxon>
        <taxon>Ecdysozoa</taxon>
        <taxon>Nematoda</taxon>
        <taxon>Chromadorea</taxon>
        <taxon>Rhabditida</taxon>
        <taxon>Spirurina</taxon>
        <taxon>Ascaridomorpha</taxon>
        <taxon>Ascaridoidea</taxon>
        <taxon>Toxocaridae</taxon>
        <taxon>Toxocara</taxon>
    </lineage>
</organism>
<reference evidence="1" key="1">
    <citation type="submission" date="2018-11" db="EMBL/GenBank/DDBJ databases">
        <authorList>
            <consortium name="Pathogen Informatics"/>
        </authorList>
    </citation>
    <scope>NUCLEOTIDE SEQUENCE [LARGE SCALE GENOMIC DNA]</scope>
</reference>
<evidence type="ECO:0000313" key="1">
    <source>
        <dbReference type="EMBL" id="VDM46544.1"/>
    </source>
</evidence>
<name>A0A3P7GXJ1_TOXCA</name>
<protein>
    <submittedName>
        <fullName evidence="1">Uncharacterized protein</fullName>
    </submittedName>
</protein>